<comment type="caution">
    <text evidence="4">The sequence shown here is derived from an EMBL/GenBank/DDBJ whole genome shotgun (WGS) entry which is preliminary data.</text>
</comment>
<protein>
    <submittedName>
        <fullName evidence="4">Metacaspase-like protein</fullName>
    </submittedName>
</protein>
<feature type="compositionally biased region" description="Basic and acidic residues" evidence="2">
    <location>
        <begin position="531"/>
        <end position="546"/>
    </location>
</feature>
<dbReference type="Pfam" id="PF00656">
    <property type="entry name" value="Peptidase_C14"/>
    <property type="match status" value="1"/>
</dbReference>
<sequence>MSGYIPKKKAVIIGINYIDTEGISLRGCANDAKLMALTLMSHFDFNASDIIFLTDSEPDRGYDTLVDSQEPTLFYDNWPRDEIPPVKHHDSRIYPNKRNILTAINWLTRDAEAGDILVFYFAGHGVQVDVLTSYEGEGYDEALLPADSTLYLASNGSDLDEYNVLLCSELKELLLCVPPETQLNVILDCNGGQTILDPAGNLNGMWYIKGVVTKGIWPFLSATNKVKRAHYNSSVFKDAQMAHRLVRPRYVPCVQVGNTQNLKDPSLQSTQYVSLSCKGYCFSAAPWSQIAAEASLPLLSVTRKTQVTESSIGQPPGAVSMMGLSYDSNPHSLGGAGSLSSSTESKLGVIEIPISRGGAYNIVHGVFTWSLCKAISDIATGILQQGRPRNELSFKTILARVREYISCLKTSILPHLDQNPELTIHSGGAGTVSEYFCSPFGGDRSINFDFDHYFRITDNCIRHLRANQNFLIPQEAYNSMLQANKNDNLVFHSVNISSLSRPAPSVDGPVSQGGSPLTFGEKDVRELENKNEEANRGHDGGAEPFKKAVPGPDALPQVPLSGTSQFPPSNRISMLDQGAVAGPPSLGYEESDLLPASSVNLVPPTSSLFYRASSNEGLPNYSLNSVDIENHHRLQDMNGFQVVPGPYFHTQNSTKGREGPKRAGESKAIGFNTFNPYSMLIGPEPSSSAGRNADYSGRAPLEQNFGLKPSRSIMLSNPVKSITPRNASLFNQNSTGLPNNALIQSQSQLQSMQHLVGVSQIPMFPSQGISTTPLTPPTLLGGLNPPSQAPHLVAYPQIASMHSASQHLVAPIRSLPSSNSSYHQLAFPGHTPAPANKHFVAPDQLSEYAPMGHINLGVNEQFLQTPSALQTNQFPPSNQSHSQFYPRSEKKKEHEKKARRKEEKEGGKQKRVPQRVPLLESWRVQYARWIVYTKGH</sequence>
<gene>
    <name evidence="4" type="ORF">OJ252_1312</name>
</gene>
<evidence type="ECO:0000256" key="1">
    <source>
        <dbReference type="ARBA" id="ARBA00009005"/>
    </source>
</evidence>
<proteinExistence type="inferred from homology"/>
<feature type="compositionally biased region" description="Basic and acidic residues" evidence="2">
    <location>
        <begin position="887"/>
        <end position="908"/>
    </location>
</feature>
<dbReference type="Gene3D" id="3.40.50.12660">
    <property type="match status" value="1"/>
</dbReference>
<organism evidence="4 5">
    <name type="scientific">Cryptosporidium canis</name>
    <dbReference type="NCBI Taxonomy" id="195482"/>
    <lineage>
        <taxon>Eukaryota</taxon>
        <taxon>Sar</taxon>
        <taxon>Alveolata</taxon>
        <taxon>Apicomplexa</taxon>
        <taxon>Conoidasida</taxon>
        <taxon>Coccidia</taxon>
        <taxon>Eucoccidiorida</taxon>
        <taxon>Eimeriorina</taxon>
        <taxon>Cryptosporidiidae</taxon>
        <taxon>Cryptosporidium</taxon>
    </lineage>
</organism>
<dbReference type="Proteomes" id="UP001071777">
    <property type="component" value="Unassembled WGS sequence"/>
</dbReference>
<accession>A0ABQ8P8G1</accession>
<name>A0ABQ8P8G1_9CRYT</name>
<dbReference type="PANTHER" id="PTHR48104">
    <property type="entry name" value="METACASPASE-4"/>
    <property type="match status" value="1"/>
</dbReference>
<evidence type="ECO:0000313" key="5">
    <source>
        <dbReference type="Proteomes" id="UP001071777"/>
    </source>
</evidence>
<comment type="similarity">
    <text evidence="1">Belongs to the peptidase C14B family.</text>
</comment>
<evidence type="ECO:0000256" key="2">
    <source>
        <dbReference type="SAM" id="MobiDB-lite"/>
    </source>
</evidence>
<evidence type="ECO:0000313" key="4">
    <source>
        <dbReference type="EMBL" id="KAJ1612203.1"/>
    </source>
</evidence>
<feature type="region of interest" description="Disordered" evidence="2">
    <location>
        <begin position="869"/>
        <end position="915"/>
    </location>
</feature>
<dbReference type="PANTHER" id="PTHR48104:SF30">
    <property type="entry name" value="METACASPASE-1"/>
    <property type="match status" value="1"/>
</dbReference>
<evidence type="ECO:0000259" key="3">
    <source>
        <dbReference type="Pfam" id="PF00656"/>
    </source>
</evidence>
<feature type="compositionally biased region" description="Polar residues" evidence="2">
    <location>
        <begin position="869"/>
        <end position="885"/>
    </location>
</feature>
<dbReference type="EMBL" id="JAPCXB010000048">
    <property type="protein sequence ID" value="KAJ1612203.1"/>
    <property type="molecule type" value="Genomic_DNA"/>
</dbReference>
<feature type="region of interest" description="Disordered" evidence="2">
    <location>
        <begin position="531"/>
        <end position="552"/>
    </location>
</feature>
<dbReference type="InterPro" id="IPR050452">
    <property type="entry name" value="Metacaspase"/>
</dbReference>
<feature type="domain" description="Peptidase C14 caspase" evidence="3">
    <location>
        <begin position="7"/>
        <end position="191"/>
    </location>
</feature>
<keyword evidence="5" id="KW-1185">Reference proteome</keyword>
<reference evidence="4" key="1">
    <citation type="submission" date="2022-10" db="EMBL/GenBank/DDBJ databases">
        <title>Adaptive evolution leads to modifications in subtelomeric GC content in a zoonotic Cryptosporidium species.</title>
        <authorList>
            <person name="Li J."/>
            <person name="Feng Y."/>
            <person name="Xiao L."/>
        </authorList>
    </citation>
    <scope>NUCLEOTIDE SEQUENCE</scope>
    <source>
        <strain evidence="4">25894</strain>
    </source>
</reference>
<dbReference type="InterPro" id="IPR011600">
    <property type="entry name" value="Pept_C14_caspase"/>
</dbReference>